<dbReference type="STRING" id="142842.SAMN02745118_01189"/>
<name>A0A1T4LL02_9FIRM</name>
<evidence type="ECO:0000313" key="1">
    <source>
        <dbReference type="EMBL" id="SJZ55375.1"/>
    </source>
</evidence>
<protein>
    <submittedName>
        <fullName evidence="1">Predicted metal-binding protein</fullName>
    </submittedName>
</protein>
<dbReference type="InterPro" id="IPR019271">
    <property type="entry name" value="DUF2284_metal-binding"/>
</dbReference>
<dbReference type="EMBL" id="FUWM01000008">
    <property type="protein sequence ID" value="SJZ55375.1"/>
    <property type="molecule type" value="Genomic_DNA"/>
</dbReference>
<dbReference type="Proteomes" id="UP000190625">
    <property type="component" value="Unassembled WGS sequence"/>
</dbReference>
<accession>A0A1T4LL02</accession>
<dbReference type="OrthoDB" id="9813299at2"/>
<dbReference type="Pfam" id="PF10050">
    <property type="entry name" value="DUF2284"/>
    <property type="match status" value="1"/>
</dbReference>
<keyword evidence="2" id="KW-1185">Reference proteome</keyword>
<reference evidence="2" key="1">
    <citation type="submission" date="2017-02" db="EMBL/GenBank/DDBJ databases">
        <authorList>
            <person name="Varghese N."/>
            <person name="Submissions S."/>
        </authorList>
    </citation>
    <scope>NUCLEOTIDE SEQUENCE [LARGE SCALE GENOMIC DNA]</scope>
    <source>
        <strain evidence="2">ATCC BAA-73</strain>
    </source>
</reference>
<dbReference type="AlphaFoldDB" id="A0A1T4LL02"/>
<sequence length="119" mass="13364">MSDNSVNSFDYLKTKALELGVEDAKIIDTETVFVGHWVQWKCQYGCSFYDEDASHRPLVPGVEEMKKLLKEYSKALLIHGFKGPTLSELAVKLEHEAIKEGYYKAFALISLPFGNTGST</sequence>
<evidence type="ECO:0000313" key="2">
    <source>
        <dbReference type="Proteomes" id="UP000190625"/>
    </source>
</evidence>
<organism evidence="1 2">
    <name type="scientific">Selenihalanaerobacter shriftii</name>
    <dbReference type="NCBI Taxonomy" id="142842"/>
    <lineage>
        <taxon>Bacteria</taxon>
        <taxon>Bacillati</taxon>
        <taxon>Bacillota</taxon>
        <taxon>Clostridia</taxon>
        <taxon>Halanaerobiales</taxon>
        <taxon>Halobacteroidaceae</taxon>
        <taxon>Selenihalanaerobacter</taxon>
    </lineage>
</organism>
<proteinExistence type="predicted"/>
<gene>
    <name evidence="1" type="ORF">SAMN02745118_01189</name>
</gene>